<evidence type="ECO:0000256" key="1">
    <source>
        <dbReference type="SAM" id="MobiDB-lite"/>
    </source>
</evidence>
<gene>
    <name evidence="2" type="ORF">CROQUDRAFT_109082</name>
</gene>
<organism evidence="2 3">
    <name type="scientific">Cronartium quercuum f. sp. fusiforme G11</name>
    <dbReference type="NCBI Taxonomy" id="708437"/>
    <lineage>
        <taxon>Eukaryota</taxon>
        <taxon>Fungi</taxon>
        <taxon>Dikarya</taxon>
        <taxon>Basidiomycota</taxon>
        <taxon>Pucciniomycotina</taxon>
        <taxon>Pucciniomycetes</taxon>
        <taxon>Pucciniales</taxon>
        <taxon>Coleosporiaceae</taxon>
        <taxon>Cronartium</taxon>
    </lineage>
</organism>
<accession>A0A9P6NHB5</accession>
<keyword evidence="3" id="KW-1185">Reference proteome</keyword>
<proteinExistence type="predicted"/>
<sequence length="51" mass="5881">MNRPPLDSEQEKFFRFGLNYDLPRPVTVRTAPTSTLRPDRELPGSSSWETS</sequence>
<reference evidence="2" key="1">
    <citation type="submission" date="2013-11" db="EMBL/GenBank/DDBJ databases">
        <title>Genome sequence of the fusiform rust pathogen reveals effectors for host alternation and coevolution with pine.</title>
        <authorList>
            <consortium name="DOE Joint Genome Institute"/>
            <person name="Smith K."/>
            <person name="Pendleton A."/>
            <person name="Kubisiak T."/>
            <person name="Anderson C."/>
            <person name="Salamov A."/>
            <person name="Aerts A."/>
            <person name="Riley R."/>
            <person name="Clum A."/>
            <person name="Lindquist E."/>
            <person name="Ence D."/>
            <person name="Campbell M."/>
            <person name="Kronenberg Z."/>
            <person name="Feau N."/>
            <person name="Dhillon B."/>
            <person name="Hamelin R."/>
            <person name="Burleigh J."/>
            <person name="Smith J."/>
            <person name="Yandell M."/>
            <person name="Nelson C."/>
            <person name="Grigoriev I."/>
            <person name="Davis J."/>
        </authorList>
    </citation>
    <scope>NUCLEOTIDE SEQUENCE</scope>
    <source>
        <strain evidence="2">G11</strain>
    </source>
</reference>
<dbReference type="Proteomes" id="UP000886653">
    <property type="component" value="Unassembled WGS sequence"/>
</dbReference>
<protein>
    <submittedName>
        <fullName evidence="2">Uncharacterized protein</fullName>
    </submittedName>
</protein>
<dbReference type="EMBL" id="MU167315">
    <property type="protein sequence ID" value="KAG0143596.1"/>
    <property type="molecule type" value="Genomic_DNA"/>
</dbReference>
<dbReference type="AlphaFoldDB" id="A0A9P6NHB5"/>
<evidence type="ECO:0000313" key="3">
    <source>
        <dbReference type="Proteomes" id="UP000886653"/>
    </source>
</evidence>
<evidence type="ECO:0000313" key="2">
    <source>
        <dbReference type="EMBL" id="KAG0143596.1"/>
    </source>
</evidence>
<feature type="region of interest" description="Disordered" evidence="1">
    <location>
        <begin position="28"/>
        <end position="51"/>
    </location>
</feature>
<name>A0A9P6NHB5_9BASI</name>
<comment type="caution">
    <text evidence="2">The sequence shown here is derived from an EMBL/GenBank/DDBJ whole genome shotgun (WGS) entry which is preliminary data.</text>
</comment>